<dbReference type="InterPro" id="IPR005829">
    <property type="entry name" value="Sugar_transporter_CS"/>
</dbReference>
<evidence type="ECO:0000256" key="2">
    <source>
        <dbReference type="ARBA" id="ARBA00022448"/>
    </source>
</evidence>
<dbReference type="PANTHER" id="PTHR42718">
    <property type="entry name" value="MAJOR FACILITATOR SUPERFAMILY MULTIDRUG TRANSPORTER MFSC"/>
    <property type="match status" value="1"/>
</dbReference>
<feature type="transmembrane region" description="Helical" evidence="7">
    <location>
        <begin position="385"/>
        <end position="409"/>
    </location>
</feature>
<evidence type="ECO:0000259" key="8">
    <source>
        <dbReference type="PROSITE" id="PS50850"/>
    </source>
</evidence>
<dbReference type="SUPFAM" id="SSF103473">
    <property type="entry name" value="MFS general substrate transporter"/>
    <property type="match status" value="1"/>
</dbReference>
<dbReference type="CDD" id="cd17321">
    <property type="entry name" value="MFS_MMR_MDR_like"/>
    <property type="match status" value="1"/>
</dbReference>
<feature type="transmembrane region" description="Helical" evidence="7">
    <location>
        <begin position="421"/>
        <end position="444"/>
    </location>
</feature>
<comment type="caution">
    <text evidence="9">The sequence shown here is derived from an EMBL/GenBank/DDBJ whole genome shotgun (WGS) entry which is preliminary data.</text>
</comment>
<dbReference type="PANTHER" id="PTHR42718:SF46">
    <property type="entry name" value="BLR6921 PROTEIN"/>
    <property type="match status" value="1"/>
</dbReference>
<feature type="transmembrane region" description="Helical" evidence="7">
    <location>
        <begin position="253"/>
        <end position="269"/>
    </location>
</feature>
<dbReference type="Pfam" id="PF07690">
    <property type="entry name" value="MFS_1"/>
    <property type="match status" value="1"/>
</dbReference>
<evidence type="ECO:0000256" key="1">
    <source>
        <dbReference type="ARBA" id="ARBA00004651"/>
    </source>
</evidence>
<sequence length="513" mass="54333">MTERSPARSGRRPSPAVILAVVSFSVFIAADDLTVVSTMLRPIIGDLGLVLPDGLDDATWVVNAYLIAFVSIMPIAGRISDIIGRRRSFIAAYTIFLAGTILVPLSTSMDHSFGWFLAGRVLTALGGGAMVPVALAVVGDVYPEHRRARALGTLGAIETFGWVWGPLYGAMLVRFLTWQWQFWLNVPLALAGMAWSWWALSDHDRPRGHPRFDAVGAGLITITLVALNLALLGGANVQSVTGFDQLSGAPPEFRWLYGVAALAGAGVVWRESRSAEPILDRRLVTGRNVVATLVVTGVIGAGLVIAMVDVPLFVNAVEGSLEDAAVIAGWILSALTAAMAVTSYLGGRITERWWARPTIVIGMVLSIGAYLWMGMTWGPTTLYPVFALQLAILGAGFGLTVAPTTSVVVNAAPPDHRGSAASLVMVVRLLGLSIGLSALTAWGLTRFDQLRADLVLPSLTDPNFDRAVARATEELTAQSIAETFTAAGVVIAVGMIAGLAMRRPAGITEPKTS</sequence>
<keyword evidence="5 7" id="KW-1133">Transmembrane helix</keyword>
<protein>
    <recommendedName>
        <fullName evidence="8">Major facilitator superfamily (MFS) profile domain-containing protein</fullName>
    </recommendedName>
</protein>
<feature type="transmembrane region" description="Helical" evidence="7">
    <location>
        <begin position="326"/>
        <end position="346"/>
    </location>
</feature>
<evidence type="ECO:0000256" key="4">
    <source>
        <dbReference type="ARBA" id="ARBA00022692"/>
    </source>
</evidence>
<dbReference type="PROSITE" id="PS00216">
    <property type="entry name" value="SUGAR_TRANSPORT_1"/>
    <property type="match status" value="1"/>
</dbReference>
<keyword evidence="2" id="KW-0813">Transport</keyword>
<feature type="transmembrane region" description="Helical" evidence="7">
    <location>
        <begin position="483"/>
        <end position="501"/>
    </location>
</feature>
<keyword evidence="4 7" id="KW-0812">Transmembrane</keyword>
<feature type="transmembrane region" description="Helical" evidence="7">
    <location>
        <begin position="89"/>
        <end position="107"/>
    </location>
</feature>
<evidence type="ECO:0000313" key="9">
    <source>
        <dbReference type="EMBL" id="PIE31657.1"/>
    </source>
</evidence>
<dbReference type="GO" id="GO:0005886">
    <property type="term" value="C:plasma membrane"/>
    <property type="evidence" value="ECO:0007669"/>
    <property type="project" value="UniProtKB-SubCell"/>
</dbReference>
<evidence type="ECO:0000256" key="5">
    <source>
        <dbReference type="ARBA" id="ARBA00022989"/>
    </source>
</evidence>
<feature type="domain" description="Major facilitator superfamily (MFS) profile" evidence="8">
    <location>
        <begin position="18"/>
        <end position="506"/>
    </location>
</feature>
<feature type="transmembrane region" description="Helical" evidence="7">
    <location>
        <begin position="60"/>
        <end position="77"/>
    </location>
</feature>
<dbReference type="AlphaFoldDB" id="A0A2G6K7K3"/>
<evidence type="ECO:0000256" key="6">
    <source>
        <dbReference type="ARBA" id="ARBA00023136"/>
    </source>
</evidence>
<feature type="transmembrane region" description="Helical" evidence="7">
    <location>
        <begin position="113"/>
        <end position="138"/>
    </location>
</feature>
<feature type="transmembrane region" description="Helical" evidence="7">
    <location>
        <begin position="289"/>
        <end position="314"/>
    </location>
</feature>
<evidence type="ECO:0000313" key="10">
    <source>
        <dbReference type="Proteomes" id="UP000230914"/>
    </source>
</evidence>
<reference evidence="9 10" key="1">
    <citation type="submission" date="2017-10" db="EMBL/GenBank/DDBJ databases">
        <title>Novel microbial diversity and functional potential in the marine mammal oral microbiome.</title>
        <authorList>
            <person name="Dudek N.K."/>
            <person name="Sun C.L."/>
            <person name="Burstein D."/>
            <person name="Kantor R.S."/>
            <person name="Aliaga Goltsman D.S."/>
            <person name="Bik E.M."/>
            <person name="Thomas B.C."/>
            <person name="Banfield J.F."/>
            <person name="Relman D.A."/>
        </authorList>
    </citation>
    <scope>NUCLEOTIDE SEQUENCE [LARGE SCALE GENOMIC DNA]</scope>
    <source>
        <strain evidence="9">DOLJORAL78_61_10</strain>
    </source>
</reference>
<feature type="transmembrane region" description="Helical" evidence="7">
    <location>
        <begin position="16"/>
        <end position="40"/>
    </location>
</feature>
<name>A0A2G6K7K3_9ACTN</name>
<feature type="transmembrane region" description="Helical" evidence="7">
    <location>
        <begin position="150"/>
        <end position="168"/>
    </location>
</feature>
<dbReference type="InterPro" id="IPR011701">
    <property type="entry name" value="MFS"/>
</dbReference>
<organism evidence="9 10">
    <name type="scientific">Ilumatobacter coccineus</name>
    <dbReference type="NCBI Taxonomy" id="467094"/>
    <lineage>
        <taxon>Bacteria</taxon>
        <taxon>Bacillati</taxon>
        <taxon>Actinomycetota</taxon>
        <taxon>Acidimicrobiia</taxon>
        <taxon>Acidimicrobiales</taxon>
        <taxon>Ilumatobacteraceae</taxon>
        <taxon>Ilumatobacter</taxon>
    </lineage>
</organism>
<gene>
    <name evidence="9" type="ORF">CSA55_05190</name>
</gene>
<dbReference type="PROSITE" id="PS50850">
    <property type="entry name" value="MFS"/>
    <property type="match status" value="1"/>
</dbReference>
<accession>A0A2G6K7K3</accession>
<evidence type="ECO:0000256" key="7">
    <source>
        <dbReference type="SAM" id="Phobius"/>
    </source>
</evidence>
<dbReference type="InterPro" id="IPR036259">
    <property type="entry name" value="MFS_trans_sf"/>
</dbReference>
<dbReference type="Gene3D" id="1.20.1250.20">
    <property type="entry name" value="MFS general substrate transporter like domains"/>
    <property type="match status" value="2"/>
</dbReference>
<feature type="transmembrane region" description="Helical" evidence="7">
    <location>
        <begin position="212"/>
        <end position="233"/>
    </location>
</feature>
<evidence type="ECO:0000256" key="3">
    <source>
        <dbReference type="ARBA" id="ARBA00022475"/>
    </source>
</evidence>
<dbReference type="Proteomes" id="UP000230914">
    <property type="component" value="Unassembled WGS sequence"/>
</dbReference>
<dbReference type="GO" id="GO:0022857">
    <property type="term" value="F:transmembrane transporter activity"/>
    <property type="evidence" value="ECO:0007669"/>
    <property type="project" value="InterPro"/>
</dbReference>
<dbReference type="InterPro" id="IPR020846">
    <property type="entry name" value="MFS_dom"/>
</dbReference>
<comment type="subcellular location">
    <subcellularLocation>
        <location evidence="1">Cell membrane</location>
        <topology evidence="1">Multi-pass membrane protein</topology>
    </subcellularLocation>
</comment>
<feature type="transmembrane region" description="Helical" evidence="7">
    <location>
        <begin position="353"/>
        <end position="373"/>
    </location>
</feature>
<proteinExistence type="predicted"/>
<feature type="transmembrane region" description="Helical" evidence="7">
    <location>
        <begin position="180"/>
        <end position="200"/>
    </location>
</feature>
<keyword evidence="6 7" id="KW-0472">Membrane</keyword>
<dbReference type="EMBL" id="PDSL01000070">
    <property type="protein sequence ID" value="PIE31657.1"/>
    <property type="molecule type" value="Genomic_DNA"/>
</dbReference>
<keyword evidence="3" id="KW-1003">Cell membrane</keyword>